<gene>
    <name evidence="2" type="ORF">MMA15_24100</name>
</gene>
<evidence type="ECO:0000313" key="3">
    <source>
        <dbReference type="Proteomes" id="UP001166784"/>
    </source>
</evidence>
<reference evidence="2" key="1">
    <citation type="submission" date="2022-03" db="EMBL/GenBank/DDBJ databases">
        <authorList>
            <person name="Santos J.D.N."/>
            <person name="Kallscheuer N."/>
            <person name="Jogler C."/>
            <person name="Lage O.M."/>
        </authorList>
    </citation>
    <scope>NUCLEOTIDE SEQUENCE</scope>
    <source>
        <strain evidence="2">M600PL45_2</strain>
    </source>
</reference>
<dbReference type="InterPro" id="IPR004360">
    <property type="entry name" value="Glyas_Fos-R_dOase_dom"/>
</dbReference>
<protein>
    <submittedName>
        <fullName evidence="2">VOC family protein</fullName>
    </submittedName>
</protein>
<organism evidence="2 3">
    <name type="scientific">Streptomyces marispadix</name>
    <dbReference type="NCBI Taxonomy" id="2922868"/>
    <lineage>
        <taxon>Bacteria</taxon>
        <taxon>Bacillati</taxon>
        <taxon>Actinomycetota</taxon>
        <taxon>Actinomycetes</taxon>
        <taxon>Kitasatosporales</taxon>
        <taxon>Streptomycetaceae</taxon>
        <taxon>Streptomyces</taxon>
    </lineage>
</organism>
<dbReference type="Pfam" id="PF00903">
    <property type="entry name" value="Glyoxalase"/>
    <property type="match status" value="1"/>
</dbReference>
<feature type="domain" description="VOC" evidence="1">
    <location>
        <begin position="2"/>
        <end position="114"/>
    </location>
</feature>
<comment type="caution">
    <text evidence="2">The sequence shown here is derived from an EMBL/GenBank/DDBJ whole genome shotgun (WGS) entry which is preliminary data.</text>
</comment>
<reference evidence="2" key="2">
    <citation type="journal article" date="2023" name="Int. J. Syst. Evol. Microbiol.">
        <title>Streptomyces marispadix sp. nov., isolated from marine beach sediment of the Northern Coast of Portugal.</title>
        <authorList>
            <person name="dos Santos J.D.N."/>
            <person name="Vitorino I.R."/>
            <person name="Kallscheuer N."/>
            <person name="Srivastava A."/>
            <person name="Krautwurst S."/>
            <person name="Marz M."/>
            <person name="Jogler C."/>
            <person name="Lobo Da Cunha A."/>
            <person name="Catita J."/>
            <person name="Goncalves H."/>
            <person name="Gonzalez I."/>
            <person name="Reyes F."/>
            <person name="Lage O.M."/>
        </authorList>
    </citation>
    <scope>NUCLEOTIDE SEQUENCE</scope>
    <source>
        <strain evidence="2">M600PL45_2</strain>
    </source>
</reference>
<dbReference type="EMBL" id="JAKWJU010000002">
    <property type="protein sequence ID" value="MCH6163363.1"/>
    <property type="molecule type" value="Genomic_DNA"/>
</dbReference>
<dbReference type="Proteomes" id="UP001166784">
    <property type="component" value="Unassembled WGS sequence"/>
</dbReference>
<keyword evidence="3" id="KW-1185">Reference proteome</keyword>
<evidence type="ECO:0000259" key="1">
    <source>
        <dbReference type="PROSITE" id="PS51819"/>
    </source>
</evidence>
<dbReference type="InterPro" id="IPR037523">
    <property type="entry name" value="VOC_core"/>
</dbReference>
<dbReference type="PROSITE" id="PS51819">
    <property type="entry name" value="VOC"/>
    <property type="match status" value="1"/>
</dbReference>
<dbReference type="InterPro" id="IPR029068">
    <property type="entry name" value="Glyas_Bleomycin-R_OHBP_Dase"/>
</dbReference>
<accession>A0ABS9T4I7</accession>
<dbReference type="Gene3D" id="3.10.180.10">
    <property type="entry name" value="2,3-Dihydroxybiphenyl 1,2-Dioxygenase, domain 1"/>
    <property type="match status" value="1"/>
</dbReference>
<dbReference type="SUPFAM" id="SSF54593">
    <property type="entry name" value="Glyoxalase/Bleomycin resistance protein/Dihydroxybiphenyl dioxygenase"/>
    <property type="match status" value="1"/>
</dbReference>
<proteinExistence type="predicted"/>
<name>A0ABS9T4I7_9ACTN</name>
<evidence type="ECO:0000313" key="2">
    <source>
        <dbReference type="EMBL" id="MCH6163363.1"/>
    </source>
</evidence>
<sequence length="115" mass="12869">MSVRRVVPDVQTDAMEENRDFYGLLGLEEAMDLGWVVTLASPSNPTAQLILMTEDRTAPVTPDISVEVDDVDAVYAAVRERGSEIVVPLRDEEWGVRRFFVKDPDGRVVNVLGHR</sequence>
<dbReference type="RefSeq" id="WP_241063429.1">
    <property type="nucleotide sequence ID" value="NZ_JAKWJU010000002.1"/>
</dbReference>